<gene>
    <name evidence="2" type="ORF">VQ02_21965</name>
</gene>
<dbReference type="InterPro" id="IPR012930">
    <property type="entry name" value="TraC"/>
</dbReference>
<sequence>MARSKSREAIVKEIEALQSKLKKHDKAEAERLGGLAIKAGIGSIDISDEDFTRELEAIVKRFRGEAPQVAEPKAKGPRGAGQAPEGTHDEAA</sequence>
<dbReference type="OrthoDB" id="7998321at2"/>
<organism evidence="2 3">
    <name type="scientific">Methylobacterium variabile</name>
    <dbReference type="NCBI Taxonomy" id="298794"/>
    <lineage>
        <taxon>Bacteria</taxon>
        <taxon>Pseudomonadati</taxon>
        <taxon>Pseudomonadota</taxon>
        <taxon>Alphaproteobacteria</taxon>
        <taxon>Hyphomicrobiales</taxon>
        <taxon>Methylobacteriaceae</taxon>
        <taxon>Methylobacterium</taxon>
    </lineage>
</organism>
<dbReference type="EMBL" id="LABY01000162">
    <property type="protein sequence ID" value="KMO33047.1"/>
    <property type="molecule type" value="Genomic_DNA"/>
</dbReference>
<evidence type="ECO:0000313" key="2">
    <source>
        <dbReference type="EMBL" id="KMO33047.1"/>
    </source>
</evidence>
<proteinExistence type="predicted"/>
<evidence type="ECO:0000256" key="1">
    <source>
        <dbReference type="SAM" id="MobiDB-lite"/>
    </source>
</evidence>
<dbReference type="RefSeq" id="WP_048446347.1">
    <property type="nucleotide sequence ID" value="NZ_LABY01000162.1"/>
</dbReference>
<name>A0A0J6SH63_9HYPH</name>
<dbReference type="Proteomes" id="UP000035955">
    <property type="component" value="Unassembled WGS sequence"/>
</dbReference>
<dbReference type="PATRIC" id="fig|298794.3.peg.1788"/>
<evidence type="ECO:0000313" key="3">
    <source>
        <dbReference type="Proteomes" id="UP000035955"/>
    </source>
</evidence>
<accession>A0A0J6SH63</accession>
<dbReference type="AlphaFoldDB" id="A0A0J6SH63"/>
<dbReference type="Pfam" id="PF07820">
    <property type="entry name" value="TraC"/>
    <property type="match status" value="1"/>
</dbReference>
<reference evidence="2 3" key="1">
    <citation type="submission" date="2015-03" db="EMBL/GenBank/DDBJ databases">
        <title>Genome sequencing of Methylobacterium variabile DSM 16961.</title>
        <authorList>
            <person name="Chaudhry V."/>
            <person name="Patil P.B."/>
        </authorList>
    </citation>
    <scope>NUCLEOTIDE SEQUENCE [LARGE SCALE GENOMIC DNA]</scope>
    <source>
        <strain evidence="2 3">DSM 16961</strain>
    </source>
</reference>
<feature type="region of interest" description="Disordered" evidence="1">
    <location>
        <begin position="65"/>
        <end position="92"/>
    </location>
</feature>
<protein>
    <submittedName>
        <fullName evidence="2">Conjugal transfer protein TraC</fullName>
    </submittedName>
</protein>
<comment type="caution">
    <text evidence="2">The sequence shown here is derived from an EMBL/GenBank/DDBJ whole genome shotgun (WGS) entry which is preliminary data.</text>
</comment>
<keyword evidence="3" id="KW-1185">Reference proteome</keyword>